<comment type="similarity">
    <text evidence="1">Belongs to the multicopper oxidase family.</text>
</comment>
<feature type="compositionally biased region" description="Basic and acidic residues" evidence="3">
    <location>
        <begin position="603"/>
        <end position="617"/>
    </location>
</feature>
<dbReference type="OrthoDB" id="262547at2759"/>
<comment type="caution">
    <text evidence="6">The sequence shown here is derived from an EMBL/GenBank/DDBJ whole genome shotgun (WGS) entry which is preliminary data.</text>
</comment>
<gene>
    <name evidence="6" type="ORF">GQ43DRAFT_454581</name>
</gene>
<protein>
    <submittedName>
        <fullName evidence="6">Cupredoxin</fullName>
    </submittedName>
</protein>
<dbReference type="InterPro" id="IPR011707">
    <property type="entry name" value="Cu-oxidase-like_N"/>
</dbReference>
<evidence type="ECO:0000256" key="3">
    <source>
        <dbReference type="SAM" id="MobiDB-lite"/>
    </source>
</evidence>
<dbReference type="InterPro" id="IPR045087">
    <property type="entry name" value="Cu-oxidase_fam"/>
</dbReference>
<sequence>MAEELKHSNSISRTYTHPDTGKVIDYYDITIKPFEKQVYPNLGAAPMVGYDGMSPGPTFIMQQGREAVVRFSNQGTKDISVHVHGQYNRAPFDGWASDLAKIGEYKDYYYPNAQNARTIWYHDHAEYSTADGAYHGQAGFYILTDSHESSLGLPSGDYDVALGIESKLYNSDGALLFETNDNAGLWGDVIQVNGQPWPYLNVEPRKYRLRMLNGAISRAFNLSLTVGDPPEAVPFNVISSDCGLLSKPIPSSTLFMSMGERYDIIVDFSGLQGQNVTLENGKAVGDSPDYAATDRVMRFVVGDEVTNWDNNDDLPSTLREIPSPPNDSMADKDFTFERDTAGNWLINGIGFADVDNRILTKTPRGSVETWILKNGGVGTHPVHVHLVDFQIISREGGRDEVLPYESAGMKDTVYVSGGETVKVFARYAPWDGVYMFHCHNLIHEDHDMLTAMNISQLSEWGYDNSTHFIDPMEPQFRPKTITDDDFTEDAIMDKLQWFYDQDAYDHGNVSELVSSLDAYWADGGATSSATASAETSVNKITITTSSSASGSLAETSLATSSVAEGESGVASSTTDSATLRSDTAEKSATTDSATKSNTPTSTSEERSAATTEKRSLEFRTTPTPSTLQTRSRAIQGITRVAPSI</sequence>
<dbReference type="InterPro" id="IPR011706">
    <property type="entry name" value="Cu-oxidase_C"/>
</dbReference>
<feature type="region of interest" description="Disordered" evidence="3">
    <location>
        <begin position="559"/>
        <end position="644"/>
    </location>
</feature>
<keyword evidence="2" id="KW-0186">Copper</keyword>
<organism evidence="6 7">
    <name type="scientific">Delitschia confertaspora ATCC 74209</name>
    <dbReference type="NCBI Taxonomy" id="1513339"/>
    <lineage>
        <taxon>Eukaryota</taxon>
        <taxon>Fungi</taxon>
        <taxon>Dikarya</taxon>
        <taxon>Ascomycota</taxon>
        <taxon>Pezizomycotina</taxon>
        <taxon>Dothideomycetes</taxon>
        <taxon>Pleosporomycetidae</taxon>
        <taxon>Pleosporales</taxon>
        <taxon>Delitschiaceae</taxon>
        <taxon>Delitschia</taxon>
    </lineage>
</organism>
<reference evidence="6" key="1">
    <citation type="journal article" date="2020" name="Stud. Mycol.">
        <title>101 Dothideomycetes genomes: a test case for predicting lifestyles and emergence of pathogens.</title>
        <authorList>
            <person name="Haridas S."/>
            <person name="Albert R."/>
            <person name="Binder M."/>
            <person name="Bloem J."/>
            <person name="Labutti K."/>
            <person name="Salamov A."/>
            <person name="Andreopoulos B."/>
            <person name="Baker S."/>
            <person name="Barry K."/>
            <person name="Bills G."/>
            <person name="Bluhm B."/>
            <person name="Cannon C."/>
            <person name="Castanera R."/>
            <person name="Culley D."/>
            <person name="Daum C."/>
            <person name="Ezra D."/>
            <person name="Gonzalez J."/>
            <person name="Henrissat B."/>
            <person name="Kuo A."/>
            <person name="Liang C."/>
            <person name="Lipzen A."/>
            <person name="Lutzoni F."/>
            <person name="Magnuson J."/>
            <person name="Mondo S."/>
            <person name="Nolan M."/>
            <person name="Ohm R."/>
            <person name="Pangilinan J."/>
            <person name="Park H.-J."/>
            <person name="Ramirez L."/>
            <person name="Alfaro M."/>
            <person name="Sun H."/>
            <person name="Tritt A."/>
            <person name="Yoshinaga Y."/>
            <person name="Zwiers L.-H."/>
            <person name="Turgeon B."/>
            <person name="Goodwin S."/>
            <person name="Spatafora J."/>
            <person name="Crous P."/>
            <person name="Grigoriev I."/>
        </authorList>
    </citation>
    <scope>NUCLEOTIDE SEQUENCE</scope>
    <source>
        <strain evidence="6">ATCC 74209</strain>
    </source>
</reference>
<dbReference type="EMBL" id="ML993909">
    <property type="protein sequence ID" value="KAF2203222.1"/>
    <property type="molecule type" value="Genomic_DNA"/>
</dbReference>
<feature type="compositionally biased region" description="Polar residues" evidence="3">
    <location>
        <begin position="618"/>
        <end position="632"/>
    </location>
</feature>
<dbReference type="Gene3D" id="2.60.40.420">
    <property type="entry name" value="Cupredoxins - blue copper proteins"/>
    <property type="match status" value="3"/>
</dbReference>
<evidence type="ECO:0000256" key="2">
    <source>
        <dbReference type="ARBA" id="ARBA00023008"/>
    </source>
</evidence>
<evidence type="ECO:0000313" key="7">
    <source>
        <dbReference type="Proteomes" id="UP000799536"/>
    </source>
</evidence>
<evidence type="ECO:0000256" key="1">
    <source>
        <dbReference type="ARBA" id="ARBA00010609"/>
    </source>
</evidence>
<dbReference type="Pfam" id="PF07732">
    <property type="entry name" value="Cu-oxidase_3"/>
    <property type="match status" value="1"/>
</dbReference>
<dbReference type="PANTHER" id="PTHR48267">
    <property type="entry name" value="CUPREDOXIN SUPERFAMILY PROTEIN"/>
    <property type="match status" value="1"/>
</dbReference>
<dbReference type="GO" id="GO:0005507">
    <property type="term" value="F:copper ion binding"/>
    <property type="evidence" value="ECO:0007669"/>
    <property type="project" value="InterPro"/>
</dbReference>
<feature type="compositionally biased region" description="Polar residues" evidence="3">
    <location>
        <begin position="569"/>
        <end position="597"/>
    </location>
</feature>
<dbReference type="GO" id="GO:0016491">
    <property type="term" value="F:oxidoreductase activity"/>
    <property type="evidence" value="ECO:0007669"/>
    <property type="project" value="InterPro"/>
</dbReference>
<name>A0A9P4JPX8_9PLEO</name>
<accession>A0A9P4JPX8</accession>
<dbReference type="SUPFAM" id="SSF49503">
    <property type="entry name" value="Cupredoxins"/>
    <property type="match status" value="3"/>
</dbReference>
<dbReference type="AlphaFoldDB" id="A0A9P4JPX8"/>
<feature type="domain" description="Plastocyanin-like" evidence="4">
    <location>
        <begin position="342"/>
        <end position="454"/>
    </location>
</feature>
<dbReference type="InterPro" id="IPR008972">
    <property type="entry name" value="Cupredoxin"/>
</dbReference>
<dbReference type="Proteomes" id="UP000799536">
    <property type="component" value="Unassembled WGS sequence"/>
</dbReference>
<feature type="domain" description="Plastocyanin-like" evidence="5">
    <location>
        <begin position="37"/>
        <end position="145"/>
    </location>
</feature>
<proteinExistence type="inferred from homology"/>
<evidence type="ECO:0000313" key="6">
    <source>
        <dbReference type="EMBL" id="KAF2203222.1"/>
    </source>
</evidence>
<evidence type="ECO:0000259" key="4">
    <source>
        <dbReference type="Pfam" id="PF07731"/>
    </source>
</evidence>
<dbReference type="Pfam" id="PF07731">
    <property type="entry name" value="Cu-oxidase_2"/>
    <property type="match status" value="1"/>
</dbReference>
<keyword evidence="7" id="KW-1185">Reference proteome</keyword>
<evidence type="ECO:0000259" key="5">
    <source>
        <dbReference type="Pfam" id="PF07732"/>
    </source>
</evidence>
<dbReference type="PANTHER" id="PTHR48267:SF1">
    <property type="entry name" value="BILIRUBIN OXIDASE"/>
    <property type="match status" value="1"/>
</dbReference>
<dbReference type="CDD" id="cd13866">
    <property type="entry name" value="CuRO_2_BOD"/>
    <property type="match status" value="1"/>
</dbReference>
<dbReference type="CDD" id="cd13889">
    <property type="entry name" value="CuRO_3_BOD"/>
    <property type="match status" value="1"/>
</dbReference>